<dbReference type="EMBL" id="SDPP02000005">
    <property type="protein sequence ID" value="KAA1373724.1"/>
    <property type="molecule type" value="Genomic_DNA"/>
</dbReference>
<organism evidence="1 2">
    <name type="scientific">Aeromicrobium fastidiosum</name>
    <dbReference type="NCBI Taxonomy" id="52699"/>
    <lineage>
        <taxon>Bacteria</taxon>
        <taxon>Bacillati</taxon>
        <taxon>Actinomycetota</taxon>
        <taxon>Actinomycetes</taxon>
        <taxon>Propionibacteriales</taxon>
        <taxon>Nocardioidaceae</taxon>
        <taxon>Aeromicrobium</taxon>
    </lineage>
</organism>
<keyword evidence="2" id="KW-1185">Reference proteome</keyword>
<dbReference type="OrthoDB" id="1673646at2"/>
<proteinExistence type="predicted"/>
<gene>
    <name evidence="1" type="ORF">ESP62_017385</name>
</gene>
<evidence type="ECO:0000313" key="1">
    <source>
        <dbReference type="EMBL" id="KAA1373724.1"/>
    </source>
</evidence>
<accession>A0A641ALA4</accession>
<sequence>MNVPACPDAAPPDPEVVALTRGRAGVTVLYRPVLDVARGAAAGHQAVAGVRPADPAERIDPLAVVMTTIDVALHESATLPDDRFISIPVSHDLVGDPVVRARLLSHGDLGGLVLDVTDFASDASSRTTTALDDYREAGARIAVGSRDDAQPELGSILRLRPFIGPAGASGPASVARRTP</sequence>
<reference evidence="1" key="1">
    <citation type="submission" date="2019-09" db="EMBL/GenBank/DDBJ databases">
        <authorList>
            <person name="Li J."/>
        </authorList>
    </citation>
    <scope>NUCLEOTIDE SEQUENCE [LARGE SCALE GENOMIC DNA]</scope>
    <source>
        <strain evidence="1">NRBC 14897</strain>
    </source>
</reference>
<protein>
    <recommendedName>
        <fullName evidence="3">EAL domain-containing protein</fullName>
    </recommendedName>
</protein>
<evidence type="ECO:0000313" key="2">
    <source>
        <dbReference type="Proteomes" id="UP001515100"/>
    </source>
</evidence>
<evidence type="ECO:0008006" key="3">
    <source>
        <dbReference type="Google" id="ProtNLM"/>
    </source>
</evidence>
<dbReference type="Proteomes" id="UP001515100">
    <property type="component" value="Unassembled WGS sequence"/>
</dbReference>
<dbReference type="AlphaFoldDB" id="A0A641ALA4"/>
<dbReference type="RefSeq" id="WP_129184998.1">
    <property type="nucleotide sequence ID" value="NZ_JAGIOG010000001.1"/>
</dbReference>
<name>A0A641ALA4_9ACTN</name>
<comment type="caution">
    <text evidence="1">The sequence shown here is derived from an EMBL/GenBank/DDBJ whole genome shotgun (WGS) entry which is preliminary data.</text>
</comment>